<feature type="transmembrane region" description="Helical" evidence="1">
    <location>
        <begin position="34"/>
        <end position="51"/>
    </location>
</feature>
<evidence type="ECO:0000313" key="2">
    <source>
        <dbReference type="EMBL" id="PWJ59644.1"/>
    </source>
</evidence>
<keyword evidence="1" id="KW-0812">Transmembrane</keyword>
<keyword evidence="1" id="KW-0472">Membrane</keyword>
<keyword evidence="1" id="KW-1133">Transmembrane helix</keyword>
<evidence type="ECO:0000256" key="1">
    <source>
        <dbReference type="SAM" id="Phobius"/>
    </source>
</evidence>
<feature type="transmembrane region" description="Helical" evidence="1">
    <location>
        <begin position="12"/>
        <end position="28"/>
    </location>
</feature>
<reference evidence="2 3" key="1">
    <citation type="submission" date="2018-03" db="EMBL/GenBank/DDBJ databases">
        <title>Genomic Encyclopedia of Archaeal and Bacterial Type Strains, Phase II (KMG-II): from individual species to whole genera.</title>
        <authorList>
            <person name="Goeker M."/>
        </authorList>
    </citation>
    <scope>NUCLEOTIDE SEQUENCE [LARGE SCALE GENOMIC DNA]</scope>
    <source>
        <strain evidence="2 3">DSM 100346</strain>
    </source>
</reference>
<protein>
    <submittedName>
        <fullName evidence="2">Uncharacterized protein</fullName>
    </submittedName>
</protein>
<dbReference type="EMBL" id="QGDT01000002">
    <property type="protein sequence ID" value="PWJ59644.1"/>
    <property type="molecule type" value="Genomic_DNA"/>
</dbReference>
<name>A0A316AR02_9BACT</name>
<accession>A0A316AR02</accession>
<gene>
    <name evidence="2" type="ORF">CLV98_102478</name>
</gene>
<keyword evidence="3" id="KW-1185">Reference proteome</keyword>
<comment type="caution">
    <text evidence="2">The sequence shown here is derived from an EMBL/GenBank/DDBJ whole genome shotgun (WGS) entry which is preliminary data.</text>
</comment>
<dbReference type="Proteomes" id="UP000245880">
    <property type="component" value="Unassembled WGS sequence"/>
</dbReference>
<evidence type="ECO:0000313" key="3">
    <source>
        <dbReference type="Proteomes" id="UP000245880"/>
    </source>
</evidence>
<dbReference type="AlphaFoldDB" id="A0A316AR02"/>
<proteinExistence type="predicted"/>
<organism evidence="2 3">
    <name type="scientific">Dyadobacter jejuensis</name>
    <dbReference type="NCBI Taxonomy" id="1082580"/>
    <lineage>
        <taxon>Bacteria</taxon>
        <taxon>Pseudomonadati</taxon>
        <taxon>Bacteroidota</taxon>
        <taxon>Cytophagia</taxon>
        <taxon>Cytophagales</taxon>
        <taxon>Spirosomataceae</taxon>
        <taxon>Dyadobacter</taxon>
    </lineage>
</organism>
<sequence>MKLLNSNTAKGIYMGLLMFFGLFLFRKVGGDNSWFWLACIIINFILIILLAKKILNGSD</sequence>